<evidence type="ECO:0008006" key="2">
    <source>
        <dbReference type="Google" id="ProtNLM"/>
    </source>
</evidence>
<dbReference type="EMBL" id="CAADFP010000660">
    <property type="protein sequence ID" value="VFK36650.1"/>
    <property type="molecule type" value="Genomic_DNA"/>
</dbReference>
<dbReference type="AlphaFoldDB" id="A0A450Y546"/>
<name>A0A450Y546_9GAMM</name>
<reference evidence="1" key="1">
    <citation type="submission" date="2019-02" db="EMBL/GenBank/DDBJ databases">
        <authorList>
            <person name="Gruber-Vodicka R. H."/>
            <person name="Seah K. B. B."/>
        </authorList>
    </citation>
    <scope>NUCLEOTIDE SEQUENCE</scope>
    <source>
        <strain evidence="1">BECK_S426</strain>
    </source>
</reference>
<organism evidence="1">
    <name type="scientific">Candidatus Kentrum sp. LPFa</name>
    <dbReference type="NCBI Taxonomy" id="2126335"/>
    <lineage>
        <taxon>Bacteria</taxon>
        <taxon>Pseudomonadati</taxon>
        <taxon>Pseudomonadota</taxon>
        <taxon>Gammaproteobacteria</taxon>
        <taxon>Candidatus Kentrum</taxon>
    </lineage>
</organism>
<sequence>MRKGRLAEGIRREGLILHSDNGSPMRGATMLARATQIAVIRQVVFKHWLLRRKMPIQAFFEDGGNAFIGR</sequence>
<accession>A0A450Y546</accession>
<proteinExistence type="predicted"/>
<evidence type="ECO:0000313" key="1">
    <source>
        <dbReference type="EMBL" id="VFK36650.1"/>
    </source>
</evidence>
<protein>
    <recommendedName>
        <fullName evidence="2">Integrase core domain-containing protein</fullName>
    </recommendedName>
</protein>
<gene>
    <name evidence="1" type="ORF">BECKLPF1236C_GA0070990_106601</name>
</gene>